<comment type="caution">
    <text evidence="1">The sequence shown here is derived from an EMBL/GenBank/DDBJ whole genome shotgun (WGS) entry which is preliminary data.</text>
</comment>
<accession>A0ABS4IY77</accession>
<gene>
    <name evidence="1" type="ORF">J2Z66_004153</name>
</gene>
<protein>
    <submittedName>
        <fullName evidence="1">Uncharacterized protein</fullName>
    </submittedName>
</protein>
<organism evidence="1 2">
    <name type="scientific">Paenibacillus eucommiae</name>
    <dbReference type="NCBI Taxonomy" id="1355755"/>
    <lineage>
        <taxon>Bacteria</taxon>
        <taxon>Bacillati</taxon>
        <taxon>Bacillota</taxon>
        <taxon>Bacilli</taxon>
        <taxon>Bacillales</taxon>
        <taxon>Paenibacillaceae</taxon>
        <taxon>Paenibacillus</taxon>
    </lineage>
</organism>
<reference evidence="1 2" key="1">
    <citation type="submission" date="2021-03" db="EMBL/GenBank/DDBJ databases">
        <title>Genomic Encyclopedia of Type Strains, Phase IV (KMG-IV): sequencing the most valuable type-strain genomes for metagenomic binning, comparative biology and taxonomic classification.</title>
        <authorList>
            <person name="Goeker M."/>
        </authorList>
    </citation>
    <scope>NUCLEOTIDE SEQUENCE [LARGE SCALE GENOMIC DNA]</scope>
    <source>
        <strain evidence="1 2">DSM 26048</strain>
    </source>
</reference>
<evidence type="ECO:0000313" key="1">
    <source>
        <dbReference type="EMBL" id="MBP1992544.1"/>
    </source>
</evidence>
<evidence type="ECO:0000313" key="2">
    <source>
        <dbReference type="Proteomes" id="UP001519287"/>
    </source>
</evidence>
<dbReference type="EMBL" id="JAGGLB010000014">
    <property type="protein sequence ID" value="MBP1992544.1"/>
    <property type="molecule type" value="Genomic_DNA"/>
</dbReference>
<dbReference type="Proteomes" id="UP001519287">
    <property type="component" value="Unassembled WGS sequence"/>
</dbReference>
<keyword evidence="2" id="KW-1185">Reference proteome</keyword>
<dbReference type="RefSeq" id="WP_209973651.1">
    <property type="nucleotide sequence ID" value="NZ_JAGGLB010000014.1"/>
</dbReference>
<proteinExistence type="predicted"/>
<sequence>MTNEDLIIQCKIGLNISLSSTAFNGILSQKILTVKGFMQGAGVSAESFESELAVGVIVMGVGDLWNVKSGEIKFSPVFHTLLTQLAMR</sequence>
<name>A0ABS4IY77_9BACL</name>